<reference evidence="4" key="1">
    <citation type="journal article" date="2014" name="Genome Biol.">
        <title>Genome analysis of a major urban malaria vector mosquito, Anopheles stephensi.</title>
        <authorList>
            <person name="Jiang X."/>
            <person name="Peery A."/>
            <person name="Hall A.B."/>
            <person name="Sharma A."/>
            <person name="Chen X.G."/>
            <person name="Waterhouse R.M."/>
            <person name="Komissarov A."/>
            <person name="Riehle M.M."/>
            <person name="Shouche Y."/>
            <person name="Sharakhova M.V."/>
            <person name="Lawson D."/>
            <person name="Pakpour N."/>
            <person name="Arensburger P."/>
            <person name="Davidson V.L."/>
            <person name="Eiglmeier K."/>
            <person name="Emrich S."/>
            <person name="George P."/>
            <person name="Kennedy R.C."/>
            <person name="Mane S.P."/>
            <person name="Maslen G."/>
            <person name="Oringanje C."/>
            <person name="Qi Y."/>
            <person name="Settlage R."/>
            <person name="Tojo M."/>
            <person name="Tubio J.M."/>
            <person name="Unger M.F."/>
            <person name="Wang B."/>
            <person name="Vernick K.D."/>
            <person name="Ribeiro J.M."/>
            <person name="James A.A."/>
            <person name="Michel K."/>
            <person name="Riehle M.A."/>
            <person name="Luckhart S."/>
            <person name="Sharakhov I.V."/>
            <person name="Tu Z."/>
        </authorList>
    </citation>
    <scope>NUCLEOTIDE SEQUENCE [LARGE SCALE GENOMIC DNA]</scope>
    <source>
        <strain evidence="4">Indian</strain>
    </source>
</reference>
<dbReference type="Proteomes" id="UP000076408">
    <property type="component" value="Unassembled WGS sequence"/>
</dbReference>
<dbReference type="InterPro" id="IPR048367">
    <property type="entry name" value="TNP-like_RNaseH_C"/>
</dbReference>
<protein>
    <recommendedName>
        <fullName evidence="5">THAP-type domain-containing protein</fullName>
    </recommendedName>
</protein>
<evidence type="ECO:0000313" key="3">
    <source>
        <dbReference type="EnsemblMetazoa" id="ASTEI11313-PA"/>
    </source>
</evidence>
<dbReference type="EnsemblMetazoa" id="ASTEI11313-RA">
    <property type="protein sequence ID" value="ASTEI11313-PA"/>
    <property type="gene ID" value="ASTEI11313"/>
</dbReference>
<accession>A0A182YS77</accession>
<dbReference type="OMA" id="PLQSKEY"/>
<reference evidence="3" key="2">
    <citation type="submission" date="2020-05" db="UniProtKB">
        <authorList>
            <consortium name="EnsemblMetazoa"/>
        </authorList>
    </citation>
    <scope>IDENTIFICATION</scope>
    <source>
        <strain evidence="3">Indian</strain>
    </source>
</reference>
<feature type="domain" description="Transposable element P transposase-like C-terminal" evidence="1">
    <location>
        <begin position="295"/>
        <end position="365"/>
    </location>
</feature>
<dbReference type="AlphaFoldDB" id="A0A182YS77"/>
<dbReference type="InterPro" id="IPR022242">
    <property type="entry name" value="TNP-like_C"/>
</dbReference>
<dbReference type="VEuPathDB" id="VectorBase:ASTEI11313"/>
<evidence type="ECO:0000259" key="2">
    <source>
        <dbReference type="Pfam" id="PF21789"/>
    </source>
</evidence>
<evidence type="ECO:0008006" key="5">
    <source>
        <dbReference type="Google" id="ProtNLM"/>
    </source>
</evidence>
<feature type="domain" description="Transposable element P transposase-like RNase H C-terminal" evidence="2">
    <location>
        <begin position="239"/>
        <end position="264"/>
    </location>
</feature>
<sequence length="448" mass="51687">MTKEIIIIIIKKLFEKGINVAGIVSDNCSTNISCWKELGAQDYKKPYFEHPITKKNVYVFPDAPHLLKLLRNWLVDHGFNYKDQVISAKPLLDLVEGRLGAEMTPLFKLTKGHLILSSQERQNVRRAAELLSRTTAISLRRYLPNEKELANIIEMVDLWFSISSSYSPNAKLHYKRSFMGSEEQIEALDNMYTFISNMLVVGKNNIQVFQKSILMQITSVKMLFADMKEKHNIIYLSTHKLNQDLLENFFSQLRQKGGTYDHPSRLNCMYRIRLMILGKSPSIINSITSTSDSKNHIASDVYITSTDCVEYEHVTHQEKFISASIFEEADIVPDVVEVVTDNELPIHNLNEQEQDGLEYIIGYIAPEKIIIIHNHNHLLIMYLLAVYTNHLMDSLKQATKWNKFFLISTKMENLNKPPGSWKPSLAIYKLIFLNIQTILLEPLQSKEY</sequence>
<evidence type="ECO:0000259" key="1">
    <source>
        <dbReference type="Pfam" id="PF12596"/>
    </source>
</evidence>
<dbReference type="STRING" id="30069.A0A182YS77"/>
<proteinExistence type="predicted"/>
<name>A0A182YS77_ANOST</name>
<dbReference type="Pfam" id="PF21789">
    <property type="entry name" value="TNP-like_RNaseH_C"/>
    <property type="match status" value="1"/>
</dbReference>
<dbReference type="Pfam" id="PF12596">
    <property type="entry name" value="Tnp_P_element_C"/>
    <property type="match status" value="1"/>
</dbReference>
<keyword evidence="4" id="KW-1185">Reference proteome</keyword>
<organism evidence="3 4">
    <name type="scientific">Anopheles stephensi</name>
    <name type="common">Indo-Pakistan malaria mosquito</name>
    <dbReference type="NCBI Taxonomy" id="30069"/>
    <lineage>
        <taxon>Eukaryota</taxon>
        <taxon>Metazoa</taxon>
        <taxon>Ecdysozoa</taxon>
        <taxon>Arthropoda</taxon>
        <taxon>Hexapoda</taxon>
        <taxon>Insecta</taxon>
        <taxon>Pterygota</taxon>
        <taxon>Neoptera</taxon>
        <taxon>Endopterygota</taxon>
        <taxon>Diptera</taxon>
        <taxon>Nematocera</taxon>
        <taxon>Culicoidea</taxon>
        <taxon>Culicidae</taxon>
        <taxon>Anophelinae</taxon>
        <taxon>Anopheles</taxon>
    </lineage>
</organism>
<dbReference type="VEuPathDB" id="VectorBase:ASTE000631"/>
<evidence type="ECO:0000313" key="4">
    <source>
        <dbReference type="Proteomes" id="UP000076408"/>
    </source>
</evidence>